<dbReference type="AlphaFoldDB" id="A0A2R8BSU2"/>
<protein>
    <recommendedName>
        <fullName evidence="8">YetF C-terminal domain-containing protein</fullName>
    </recommendedName>
</protein>
<evidence type="ECO:0000256" key="6">
    <source>
        <dbReference type="ARBA" id="ARBA00023136"/>
    </source>
</evidence>
<feature type="transmembrane region" description="Helical" evidence="7">
    <location>
        <begin position="35"/>
        <end position="52"/>
    </location>
</feature>
<dbReference type="GO" id="GO:0005886">
    <property type="term" value="C:plasma membrane"/>
    <property type="evidence" value="ECO:0007669"/>
    <property type="project" value="UniProtKB-SubCell"/>
</dbReference>
<evidence type="ECO:0000256" key="2">
    <source>
        <dbReference type="ARBA" id="ARBA00006448"/>
    </source>
</evidence>
<comment type="similarity">
    <text evidence="2">Belongs to the UPF0702 family.</text>
</comment>
<keyword evidence="5 7" id="KW-1133">Transmembrane helix</keyword>
<reference evidence="9 10" key="1">
    <citation type="submission" date="2018-03" db="EMBL/GenBank/DDBJ databases">
        <authorList>
            <person name="Keele B.F."/>
        </authorList>
    </citation>
    <scope>NUCLEOTIDE SEQUENCE [LARGE SCALE GENOMIC DNA]</scope>
    <source>
        <strain evidence="9 10">CECT 8504</strain>
    </source>
</reference>
<evidence type="ECO:0000256" key="4">
    <source>
        <dbReference type="ARBA" id="ARBA00022692"/>
    </source>
</evidence>
<accession>A0A2R8BSU2</accession>
<feature type="transmembrane region" description="Helical" evidence="7">
    <location>
        <begin position="58"/>
        <end position="79"/>
    </location>
</feature>
<dbReference type="PANTHER" id="PTHR34582">
    <property type="entry name" value="UPF0702 TRANSMEMBRANE PROTEIN YCAP"/>
    <property type="match status" value="1"/>
</dbReference>
<dbReference type="EMBL" id="ONZF01000002">
    <property type="protein sequence ID" value="SPJ23257.1"/>
    <property type="molecule type" value="Genomic_DNA"/>
</dbReference>
<dbReference type="Gene3D" id="3.30.240.20">
    <property type="entry name" value="bsu07140 like domains"/>
    <property type="match status" value="1"/>
</dbReference>
<sequence>MDLIYALLRAAFGLALVVALTRANGLRSFSKMSGFDFALTLAIGSTLASITMSDTQSAFWAASAALVALYAMQAIVIRAREQWEPLRKKLDNGPLLLVENGRILDHNLVRGNVAHADIMVKLREANALRLNDVHAVVLETTGDVSVLHGEGPVDEALLNGVIR</sequence>
<dbReference type="InterPro" id="IPR023090">
    <property type="entry name" value="UPF0702_alpha/beta_dom_sf"/>
</dbReference>
<evidence type="ECO:0000256" key="7">
    <source>
        <dbReference type="SAM" id="Phobius"/>
    </source>
</evidence>
<keyword evidence="10" id="KW-1185">Reference proteome</keyword>
<comment type="subcellular location">
    <subcellularLocation>
        <location evidence="1">Cell membrane</location>
        <topology evidence="1">Multi-pass membrane protein</topology>
    </subcellularLocation>
</comment>
<feature type="domain" description="YetF C-terminal" evidence="8">
    <location>
        <begin position="83"/>
        <end position="148"/>
    </location>
</feature>
<dbReference type="Proteomes" id="UP000244912">
    <property type="component" value="Unassembled WGS sequence"/>
</dbReference>
<evidence type="ECO:0000259" key="8">
    <source>
        <dbReference type="Pfam" id="PF04239"/>
    </source>
</evidence>
<feature type="transmembrane region" description="Helical" evidence="7">
    <location>
        <begin position="6"/>
        <end position="23"/>
    </location>
</feature>
<organism evidence="9 10">
    <name type="scientific">Palleronia abyssalis</name>
    <dbReference type="NCBI Taxonomy" id="1501240"/>
    <lineage>
        <taxon>Bacteria</taxon>
        <taxon>Pseudomonadati</taxon>
        <taxon>Pseudomonadota</taxon>
        <taxon>Alphaproteobacteria</taxon>
        <taxon>Rhodobacterales</taxon>
        <taxon>Roseobacteraceae</taxon>
        <taxon>Palleronia</taxon>
    </lineage>
</organism>
<evidence type="ECO:0000256" key="5">
    <source>
        <dbReference type="ARBA" id="ARBA00022989"/>
    </source>
</evidence>
<dbReference type="PANTHER" id="PTHR34582:SF6">
    <property type="entry name" value="UPF0702 TRANSMEMBRANE PROTEIN YCAP"/>
    <property type="match status" value="1"/>
</dbReference>
<gene>
    <name evidence="9" type="ORF">PAA8504_01065</name>
</gene>
<evidence type="ECO:0000256" key="1">
    <source>
        <dbReference type="ARBA" id="ARBA00004651"/>
    </source>
</evidence>
<keyword evidence="4 7" id="KW-0812">Transmembrane</keyword>
<dbReference type="InterPro" id="IPR007353">
    <property type="entry name" value="DUF421"/>
</dbReference>
<proteinExistence type="inferred from homology"/>
<keyword evidence="6 7" id="KW-0472">Membrane</keyword>
<evidence type="ECO:0000256" key="3">
    <source>
        <dbReference type="ARBA" id="ARBA00022475"/>
    </source>
</evidence>
<evidence type="ECO:0000313" key="9">
    <source>
        <dbReference type="EMBL" id="SPJ23257.1"/>
    </source>
</evidence>
<evidence type="ECO:0000313" key="10">
    <source>
        <dbReference type="Proteomes" id="UP000244912"/>
    </source>
</evidence>
<dbReference type="OrthoDB" id="9793799at2"/>
<name>A0A2R8BSU2_9RHOB</name>
<dbReference type="RefSeq" id="WP_108893108.1">
    <property type="nucleotide sequence ID" value="NZ_ONZF01000002.1"/>
</dbReference>
<dbReference type="Pfam" id="PF04239">
    <property type="entry name" value="DUF421"/>
    <property type="match status" value="1"/>
</dbReference>
<keyword evidence="3" id="KW-1003">Cell membrane</keyword>